<gene>
    <name evidence="2" type="ORF">XELAEV_18031717mg</name>
</gene>
<evidence type="ECO:0000256" key="1">
    <source>
        <dbReference type="SAM" id="Phobius"/>
    </source>
</evidence>
<reference evidence="3" key="1">
    <citation type="journal article" date="2016" name="Nature">
        <title>Genome evolution in the allotetraploid frog Xenopus laevis.</title>
        <authorList>
            <person name="Session A.M."/>
            <person name="Uno Y."/>
            <person name="Kwon T."/>
            <person name="Chapman J.A."/>
            <person name="Toyoda A."/>
            <person name="Takahashi S."/>
            <person name="Fukui A."/>
            <person name="Hikosaka A."/>
            <person name="Suzuki A."/>
            <person name="Kondo M."/>
            <person name="van Heeringen S.J."/>
            <person name="Quigley I."/>
            <person name="Heinz S."/>
            <person name="Ogino H."/>
            <person name="Ochi H."/>
            <person name="Hellsten U."/>
            <person name="Lyons J.B."/>
            <person name="Simakov O."/>
            <person name="Putnam N."/>
            <person name="Stites J."/>
            <person name="Kuroki Y."/>
            <person name="Tanaka T."/>
            <person name="Michiue T."/>
            <person name="Watanabe M."/>
            <person name="Bogdanovic O."/>
            <person name="Lister R."/>
            <person name="Georgiou G."/>
            <person name="Paranjpe S.S."/>
            <person name="van Kruijsbergen I."/>
            <person name="Shu S."/>
            <person name="Carlson J."/>
            <person name="Kinoshita T."/>
            <person name="Ohta Y."/>
            <person name="Mawaribuchi S."/>
            <person name="Jenkins J."/>
            <person name="Grimwood J."/>
            <person name="Schmutz J."/>
            <person name="Mitros T."/>
            <person name="Mozaffari S.V."/>
            <person name="Suzuki Y."/>
            <person name="Haramoto Y."/>
            <person name="Yamamoto T.S."/>
            <person name="Takagi C."/>
            <person name="Heald R."/>
            <person name="Miller K."/>
            <person name="Haudenschild C."/>
            <person name="Kitzman J."/>
            <person name="Nakayama T."/>
            <person name="Izutsu Y."/>
            <person name="Robert J."/>
            <person name="Fortriede J."/>
            <person name="Burns K."/>
            <person name="Lotay V."/>
            <person name="Karimi K."/>
            <person name="Yasuoka Y."/>
            <person name="Dichmann D.S."/>
            <person name="Flajnik M.F."/>
            <person name="Houston D.W."/>
            <person name="Shendure J."/>
            <person name="DuPasquier L."/>
            <person name="Vize P.D."/>
            <person name="Zorn A.M."/>
            <person name="Ito M."/>
            <person name="Marcotte E.M."/>
            <person name="Wallingford J.B."/>
            <person name="Ito Y."/>
            <person name="Asashima M."/>
            <person name="Ueno N."/>
            <person name="Matsuda Y."/>
            <person name="Veenstra G.J."/>
            <person name="Fujiyama A."/>
            <person name="Harland R.M."/>
            <person name="Taira M."/>
            <person name="Rokhsar D.S."/>
        </authorList>
    </citation>
    <scope>NUCLEOTIDE SEQUENCE [LARGE SCALE GENOMIC DNA]</scope>
    <source>
        <strain evidence="3">J</strain>
    </source>
</reference>
<protein>
    <submittedName>
        <fullName evidence="2">Uncharacterized protein</fullName>
    </submittedName>
</protein>
<proteinExistence type="predicted"/>
<dbReference type="EMBL" id="CM004476">
    <property type="protein sequence ID" value="OCT76514.1"/>
    <property type="molecule type" value="Genomic_DNA"/>
</dbReference>
<organism evidence="2 3">
    <name type="scientific">Xenopus laevis</name>
    <name type="common">African clawed frog</name>
    <dbReference type="NCBI Taxonomy" id="8355"/>
    <lineage>
        <taxon>Eukaryota</taxon>
        <taxon>Metazoa</taxon>
        <taxon>Chordata</taxon>
        <taxon>Craniata</taxon>
        <taxon>Vertebrata</taxon>
        <taxon>Euteleostomi</taxon>
        <taxon>Amphibia</taxon>
        <taxon>Batrachia</taxon>
        <taxon>Anura</taxon>
        <taxon>Pipoidea</taxon>
        <taxon>Pipidae</taxon>
        <taxon>Xenopodinae</taxon>
        <taxon>Xenopus</taxon>
        <taxon>Xenopus</taxon>
    </lineage>
</organism>
<dbReference type="Proteomes" id="UP000694892">
    <property type="component" value="Chromosome 6L"/>
</dbReference>
<name>A0A974CN30_XENLA</name>
<keyword evidence="1" id="KW-0812">Transmembrane</keyword>
<evidence type="ECO:0000313" key="3">
    <source>
        <dbReference type="Proteomes" id="UP000694892"/>
    </source>
</evidence>
<sequence>MMCRIGRSSVRRCHCEQSSLVLSFPLFCCIYNCYFSRLLVFVLEEGKSSHEVACAVLVPTAAQRTLGGSGEPLPIGNESHVQTGKLEECRQV</sequence>
<keyword evidence="1" id="KW-0472">Membrane</keyword>
<feature type="transmembrane region" description="Helical" evidence="1">
    <location>
        <begin position="20"/>
        <end position="43"/>
    </location>
</feature>
<accession>A0A974CN30</accession>
<keyword evidence="1" id="KW-1133">Transmembrane helix</keyword>
<evidence type="ECO:0000313" key="2">
    <source>
        <dbReference type="EMBL" id="OCT76514.1"/>
    </source>
</evidence>
<dbReference type="AlphaFoldDB" id="A0A974CN30"/>